<dbReference type="Gramene" id="ORGLA09G0122700.1">
    <property type="protein sequence ID" value="ORGLA09G0122700.1"/>
    <property type="gene ID" value="ORGLA09G0122700"/>
</dbReference>
<dbReference type="Proteomes" id="UP000007306">
    <property type="component" value="Chromosome 9"/>
</dbReference>
<evidence type="ECO:0000313" key="2">
    <source>
        <dbReference type="EnsemblPlants" id="ORGLA09G0122700.1"/>
    </source>
</evidence>
<feature type="compositionally biased region" description="Low complexity" evidence="1">
    <location>
        <begin position="67"/>
        <end position="79"/>
    </location>
</feature>
<sequence length="140" mass="16443">MVQADVPEGVQEEVDGGVQLGAVRGGALQLHAVDTVRHGEDQLQPPPHHQRLRLRRRGRLHRRLPRLRPQAGQAQGARLLPPPQRRRLLPRRRRHRRRRRPAPPRQGARLHLPRLLHGRLRRPHERHRKKLSPHRSALFF</sequence>
<dbReference type="AlphaFoldDB" id="I1QQ98"/>
<reference evidence="2" key="1">
    <citation type="submission" date="2015-06" db="UniProtKB">
        <authorList>
            <consortium name="EnsemblPlants"/>
        </authorList>
    </citation>
    <scope>IDENTIFICATION</scope>
</reference>
<evidence type="ECO:0000256" key="1">
    <source>
        <dbReference type="SAM" id="MobiDB-lite"/>
    </source>
</evidence>
<evidence type="ECO:0000313" key="3">
    <source>
        <dbReference type="Proteomes" id="UP000007306"/>
    </source>
</evidence>
<feature type="compositionally biased region" description="Basic residues" evidence="1">
    <location>
        <begin position="84"/>
        <end position="102"/>
    </location>
</feature>
<name>I1QQ98_ORYGL</name>
<feature type="region of interest" description="Disordered" evidence="1">
    <location>
        <begin position="37"/>
        <end position="140"/>
    </location>
</feature>
<feature type="compositionally biased region" description="Basic residues" evidence="1">
    <location>
        <begin position="111"/>
        <end position="133"/>
    </location>
</feature>
<accession>I1QQ98</accession>
<dbReference type="eggNOG" id="ENOG502R71I">
    <property type="taxonomic scope" value="Eukaryota"/>
</dbReference>
<proteinExistence type="predicted"/>
<dbReference type="HOGENOM" id="CLU_1838292_0_0_1"/>
<organism evidence="2 3">
    <name type="scientific">Oryza glaberrima</name>
    <name type="common">African rice</name>
    <dbReference type="NCBI Taxonomy" id="4538"/>
    <lineage>
        <taxon>Eukaryota</taxon>
        <taxon>Viridiplantae</taxon>
        <taxon>Streptophyta</taxon>
        <taxon>Embryophyta</taxon>
        <taxon>Tracheophyta</taxon>
        <taxon>Spermatophyta</taxon>
        <taxon>Magnoliopsida</taxon>
        <taxon>Liliopsida</taxon>
        <taxon>Poales</taxon>
        <taxon>Poaceae</taxon>
        <taxon>BOP clade</taxon>
        <taxon>Oryzoideae</taxon>
        <taxon>Oryzeae</taxon>
        <taxon>Oryzinae</taxon>
        <taxon>Oryza</taxon>
    </lineage>
</organism>
<keyword evidence="3" id="KW-1185">Reference proteome</keyword>
<dbReference type="EnsemblPlants" id="ORGLA09G0122700.1">
    <property type="protein sequence ID" value="ORGLA09G0122700.1"/>
    <property type="gene ID" value="ORGLA09G0122700"/>
</dbReference>
<reference evidence="2 3" key="2">
    <citation type="submission" date="2018-04" db="EMBL/GenBank/DDBJ databases">
        <title>OglaRS2 (Oryza glaberrima Reference Sequence Version 2).</title>
        <authorList>
            <person name="Zhang J."/>
            <person name="Kudrna D."/>
            <person name="Lee S."/>
            <person name="Talag J."/>
            <person name="Rajasekar S."/>
            <person name="Wing R.A."/>
        </authorList>
    </citation>
    <scope>NUCLEOTIDE SEQUENCE [LARGE SCALE GENOMIC DNA]</scope>
    <source>
        <strain evidence="2 3">cv. IRGC 96717</strain>
    </source>
</reference>
<protein>
    <submittedName>
        <fullName evidence="2">Uncharacterized protein</fullName>
    </submittedName>
</protein>
<feature type="compositionally biased region" description="Basic residues" evidence="1">
    <location>
        <begin position="48"/>
        <end position="66"/>
    </location>
</feature>